<keyword evidence="5" id="KW-0460">Magnesium</keyword>
<reference evidence="7 8" key="1">
    <citation type="journal article" date="2010" name="Virology">
        <title>A jumbo phage infecting the phytopathogen Ralstonia solanacearum defines a new lineage of the Myoviridae family.</title>
        <authorList>
            <person name="Yamada T."/>
            <person name="Satoh S."/>
            <person name="Ishikawa H."/>
            <person name="Fujiwara A."/>
            <person name="Kawasaki T."/>
            <person name="Fujie M."/>
            <person name="Ogata H."/>
        </authorList>
    </citation>
    <scope>NUCLEOTIDE SEQUENCE [LARGE SCALE GENOMIC DNA]</scope>
</reference>
<evidence type="ECO:0000256" key="5">
    <source>
        <dbReference type="ARBA" id="ARBA00022842"/>
    </source>
</evidence>
<dbReference type="Proteomes" id="UP000001034">
    <property type="component" value="Segment"/>
</dbReference>
<keyword evidence="8" id="KW-1185">Reference proteome</keyword>
<feature type="domain" description="Glutathionylspermidine synthase pre-ATP-grasp-like" evidence="6">
    <location>
        <begin position="14"/>
        <end position="373"/>
    </location>
</feature>
<dbReference type="EMBL" id="AB366653">
    <property type="protein sequence ID" value="BAG41498.1"/>
    <property type="molecule type" value="Genomic_DNA"/>
</dbReference>
<keyword evidence="1 7" id="KW-0436">Ligase</keyword>
<dbReference type="GO" id="GO:0008885">
    <property type="term" value="F:glutathionylspermidine synthase activity"/>
    <property type="evidence" value="ECO:0007669"/>
    <property type="project" value="UniProtKB-EC"/>
</dbReference>
<dbReference type="EC" id="6.3.1.8" evidence="7"/>
<accession>B2ZXR7</accession>
<dbReference type="GO" id="GO:0046872">
    <property type="term" value="F:metal ion binding"/>
    <property type="evidence" value="ECO:0007669"/>
    <property type="project" value="UniProtKB-KW"/>
</dbReference>
<dbReference type="SUPFAM" id="SSF56059">
    <property type="entry name" value="Glutathione synthetase ATP-binding domain-like"/>
    <property type="match status" value="1"/>
</dbReference>
<dbReference type="Pfam" id="PF03738">
    <property type="entry name" value="GSP_synth"/>
    <property type="match status" value="1"/>
</dbReference>
<evidence type="ECO:0000256" key="4">
    <source>
        <dbReference type="ARBA" id="ARBA00022840"/>
    </source>
</evidence>
<evidence type="ECO:0000313" key="8">
    <source>
        <dbReference type="Proteomes" id="UP000001034"/>
    </source>
</evidence>
<dbReference type="RefSeq" id="YP_001949928.1">
    <property type="nucleotide sequence ID" value="NC_010811.2"/>
</dbReference>
<dbReference type="GeneID" id="6369894"/>
<keyword evidence="4" id="KW-0067">ATP-binding</keyword>
<dbReference type="GO" id="GO:0005524">
    <property type="term" value="F:ATP binding"/>
    <property type="evidence" value="ECO:0007669"/>
    <property type="project" value="UniProtKB-KW"/>
</dbReference>
<gene>
    <name evidence="7" type="primary">gsp</name>
</gene>
<keyword evidence="3" id="KW-0547">Nucleotide-binding</keyword>
<keyword evidence="2" id="KW-0479">Metal-binding</keyword>
<evidence type="ECO:0000256" key="3">
    <source>
        <dbReference type="ARBA" id="ARBA00022741"/>
    </source>
</evidence>
<evidence type="ECO:0000259" key="6">
    <source>
        <dbReference type="Pfam" id="PF03738"/>
    </source>
</evidence>
<name>B2ZXR7_9CAUD</name>
<dbReference type="InterPro" id="IPR016185">
    <property type="entry name" value="PreATP-grasp_dom_sf"/>
</dbReference>
<dbReference type="InterPro" id="IPR005494">
    <property type="entry name" value="GSPS_pre-ATP-grasp-like_dom"/>
</dbReference>
<organism evidence="7 8">
    <name type="scientific">Ralstonia phage phiRSL1</name>
    <dbReference type="NCBI Taxonomy" id="1980924"/>
    <lineage>
        <taxon>Viruses</taxon>
        <taxon>Duplodnaviria</taxon>
        <taxon>Heunggongvirae</taxon>
        <taxon>Uroviricota</taxon>
        <taxon>Caudoviricetes</taxon>
        <taxon>Mieseafarmvirus</taxon>
        <taxon>Mieseafarmvirus RSL1</taxon>
    </lineage>
</organism>
<evidence type="ECO:0000256" key="1">
    <source>
        <dbReference type="ARBA" id="ARBA00022598"/>
    </source>
</evidence>
<evidence type="ECO:0000313" key="7">
    <source>
        <dbReference type="EMBL" id="BAG41498.1"/>
    </source>
</evidence>
<sequence>MRRIKQVERPDRAAKLESIGLSFHSWDDYWNEGVAYEFSSAQIDELERATNELHDMCSKAIGHVLCYNRLGELGIPEAFWKPIERSFKNCDWSLYGRFDLVYDGVRPPKMLEYNADTPTSLLESAVAQWYWLQDVHPQRDQFNSIHERLVARWKQVPYVSAQTIHFASLKDNEEDWVCTHYLMDTAVQAGYKVKHVWVEDLGWREGSKYFVDLEDAPIHVLFKLYPWEWMMREEFSAHLLDTRTHLIEPMWKSVLSNKGLLAILWELYPDHPNLLPAYLGDPRTLTSYAKKPLFSREGANIELWDNDRVVAADRGPYGAEGHVYQQLAPLPNFDGNYPVIGSWIVGSEAAGICVREDNQLITTNLSHFVPHYF</sequence>
<dbReference type="Gene3D" id="3.30.1490.330">
    <property type="match status" value="1"/>
</dbReference>
<evidence type="ECO:0000256" key="2">
    <source>
        <dbReference type="ARBA" id="ARBA00022723"/>
    </source>
</evidence>
<protein>
    <submittedName>
        <fullName evidence="7">Glutathionylspermidine synthase</fullName>
        <ecNumber evidence="7">6.3.1.8</ecNumber>
    </submittedName>
</protein>
<dbReference type="OrthoDB" id="4814at10239"/>
<dbReference type="SUPFAM" id="SSF52440">
    <property type="entry name" value="PreATP-grasp domain"/>
    <property type="match status" value="1"/>
</dbReference>
<dbReference type="KEGG" id="vg:6369894"/>
<proteinExistence type="predicted"/>